<gene>
    <name evidence="2" type="ORF">CLOSTMETH_02109</name>
</gene>
<dbReference type="Gene3D" id="3.30.70.270">
    <property type="match status" value="1"/>
</dbReference>
<dbReference type="InterPro" id="IPR043128">
    <property type="entry name" value="Rev_trsase/Diguanyl_cyclase"/>
</dbReference>
<dbReference type="SUPFAM" id="SSF55073">
    <property type="entry name" value="Nucleotide cyclase"/>
    <property type="match status" value="1"/>
</dbReference>
<dbReference type="GO" id="GO:0052621">
    <property type="term" value="F:diguanylate cyclase activity"/>
    <property type="evidence" value="ECO:0007669"/>
    <property type="project" value="TreeGrafter"/>
</dbReference>
<dbReference type="PANTHER" id="PTHR45138:SF9">
    <property type="entry name" value="DIGUANYLATE CYCLASE DGCM-RELATED"/>
    <property type="match status" value="1"/>
</dbReference>
<accession>C0EE30</accession>
<dbReference type="PANTHER" id="PTHR45138">
    <property type="entry name" value="REGULATORY COMPONENTS OF SENSORY TRANSDUCTION SYSTEM"/>
    <property type="match status" value="1"/>
</dbReference>
<dbReference type="InterPro" id="IPR029787">
    <property type="entry name" value="Nucleotide_cyclase"/>
</dbReference>
<dbReference type="PROSITE" id="PS50887">
    <property type="entry name" value="GGDEF"/>
    <property type="match status" value="1"/>
</dbReference>
<dbReference type="HOGENOM" id="CLU_000445_11_4_9"/>
<reference evidence="2 3" key="2">
    <citation type="submission" date="2009-02" db="EMBL/GenBank/DDBJ databases">
        <title>Draft genome sequence of Clostridium methylpentosum (DSM 5476).</title>
        <authorList>
            <person name="Sudarsanam P."/>
            <person name="Ley R."/>
            <person name="Guruge J."/>
            <person name="Turnbaugh P.J."/>
            <person name="Mahowald M."/>
            <person name="Liep D."/>
            <person name="Gordon J."/>
        </authorList>
    </citation>
    <scope>NUCLEOTIDE SEQUENCE [LARGE SCALE GENOMIC DNA]</scope>
    <source>
        <strain evidence="2 3">DSM 5476</strain>
    </source>
</reference>
<dbReference type="CDD" id="cd01949">
    <property type="entry name" value="GGDEF"/>
    <property type="match status" value="1"/>
</dbReference>
<evidence type="ECO:0000313" key="2">
    <source>
        <dbReference type="EMBL" id="EEG30378.1"/>
    </source>
</evidence>
<protein>
    <submittedName>
        <fullName evidence="2">Diguanylate cyclase (GGDEF) domain protein</fullName>
    </submittedName>
</protein>
<dbReference type="SMART" id="SM00267">
    <property type="entry name" value="GGDEF"/>
    <property type="match status" value="1"/>
</dbReference>
<dbReference type="EMBL" id="ACEC01000066">
    <property type="protein sequence ID" value="EEG30378.1"/>
    <property type="molecule type" value="Genomic_DNA"/>
</dbReference>
<dbReference type="Pfam" id="PF00990">
    <property type="entry name" value="GGDEF"/>
    <property type="match status" value="1"/>
</dbReference>
<dbReference type="STRING" id="537013.CLOSTMETH_02109"/>
<dbReference type="InterPro" id="IPR050469">
    <property type="entry name" value="Diguanylate_Cyclase"/>
</dbReference>
<sequence length="300" mass="34858">MFERGEKQVDAIQEMEETLRQQCPTDRIFQLYRLVNPETNEVFRYRGDKLLKTGQHCFDIWNRTRPCRNCISKRACGQGRQIMKMEYLQGRVHLIWAIPVTLPDEKVYSLELARDVTDSMMVSDVLHQDNTDITSLILEFNEVAIKDNFTGLYNKQYIETELPLVIRRAEQEECPITAAIVDIDRFKQVNDQYGHRTGDEVIRVLCDYIRDAVDSGESWAARMGGDEFLLVFEQPLAGAQQRCDELARRFAAHSFGGEETPFQVTVSIGLEQYQPSWDTEAFLECVDQRMYEAKGRRFSN</sequence>
<organism evidence="2 3">
    <name type="scientific">[Clostridium] methylpentosum DSM 5476</name>
    <dbReference type="NCBI Taxonomy" id="537013"/>
    <lineage>
        <taxon>Bacteria</taxon>
        <taxon>Bacillati</taxon>
        <taxon>Bacillota</taxon>
        <taxon>Clostridia</taxon>
        <taxon>Eubacteriales</taxon>
        <taxon>Oscillospiraceae</taxon>
        <taxon>Oscillospiraceae incertae sedis</taxon>
    </lineage>
</organism>
<reference evidence="2 3" key="1">
    <citation type="submission" date="2009-01" db="EMBL/GenBank/DDBJ databases">
        <authorList>
            <person name="Fulton L."/>
            <person name="Clifton S."/>
            <person name="Fulton B."/>
            <person name="Xu J."/>
            <person name="Minx P."/>
            <person name="Pepin K.H."/>
            <person name="Johnson M."/>
            <person name="Bhonagiri V."/>
            <person name="Nash W.E."/>
            <person name="Mardis E.R."/>
            <person name="Wilson R.K."/>
        </authorList>
    </citation>
    <scope>NUCLEOTIDE SEQUENCE [LARGE SCALE GENOMIC DNA]</scope>
    <source>
        <strain evidence="2 3">DSM 5476</strain>
    </source>
</reference>
<dbReference type="AlphaFoldDB" id="C0EE30"/>
<comment type="caution">
    <text evidence="2">The sequence shown here is derived from an EMBL/GenBank/DDBJ whole genome shotgun (WGS) entry which is preliminary data.</text>
</comment>
<dbReference type="InterPro" id="IPR000160">
    <property type="entry name" value="GGDEF_dom"/>
</dbReference>
<evidence type="ECO:0000313" key="3">
    <source>
        <dbReference type="Proteomes" id="UP000003340"/>
    </source>
</evidence>
<dbReference type="NCBIfam" id="TIGR00254">
    <property type="entry name" value="GGDEF"/>
    <property type="match status" value="1"/>
</dbReference>
<feature type="domain" description="GGDEF" evidence="1">
    <location>
        <begin position="174"/>
        <end position="300"/>
    </location>
</feature>
<dbReference type="Proteomes" id="UP000003340">
    <property type="component" value="Unassembled WGS sequence"/>
</dbReference>
<name>C0EE30_9FIRM</name>
<evidence type="ECO:0000259" key="1">
    <source>
        <dbReference type="PROSITE" id="PS50887"/>
    </source>
</evidence>
<dbReference type="eggNOG" id="COG2199">
    <property type="taxonomic scope" value="Bacteria"/>
</dbReference>
<proteinExistence type="predicted"/>
<keyword evidence="3" id="KW-1185">Reference proteome</keyword>